<dbReference type="InterPro" id="IPR000524">
    <property type="entry name" value="Tscrpt_reg_HTH_GntR"/>
</dbReference>
<evidence type="ECO:0000313" key="6">
    <source>
        <dbReference type="Proteomes" id="UP000016842"/>
    </source>
</evidence>
<feature type="domain" description="HTH gntR-type" evidence="4">
    <location>
        <begin position="31"/>
        <end position="98"/>
    </location>
</feature>
<dbReference type="Gene3D" id="1.20.120.530">
    <property type="entry name" value="GntR ligand-binding domain-like"/>
    <property type="match status" value="1"/>
</dbReference>
<organism evidence="5 6">
    <name type="scientific">Brucella intermedia 229E</name>
    <dbReference type="NCBI Taxonomy" id="1337887"/>
    <lineage>
        <taxon>Bacteria</taxon>
        <taxon>Pseudomonadati</taxon>
        <taxon>Pseudomonadota</taxon>
        <taxon>Alphaproteobacteria</taxon>
        <taxon>Hyphomicrobiales</taxon>
        <taxon>Brucellaceae</taxon>
        <taxon>Brucella/Ochrobactrum group</taxon>
        <taxon>Brucella</taxon>
    </lineage>
</organism>
<evidence type="ECO:0000256" key="1">
    <source>
        <dbReference type="ARBA" id="ARBA00023015"/>
    </source>
</evidence>
<dbReference type="CDD" id="cd07377">
    <property type="entry name" value="WHTH_GntR"/>
    <property type="match status" value="1"/>
</dbReference>
<dbReference type="PATRIC" id="fig|1337887.3.peg.2687"/>
<gene>
    <name evidence="5" type="ORF">Q644_20310</name>
</gene>
<evidence type="ECO:0000259" key="4">
    <source>
        <dbReference type="PROSITE" id="PS50949"/>
    </source>
</evidence>
<reference evidence="5 6" key="1">
    <citation type="journal article" date="2014" name="FEMS Microbiol. Lett.">
        <title>Genome sequencing analysis reveals virulence-related gene content of Ochrobactrum intermedium strain 229E, a urease-positive strain isolated from the human gastric niche.</title>
        <authorList>
            <person name="Kulkarni G.J."/>
            <person name="Shetty S."/>
            <person name="Dharne M.S."/>
            <person name="Shouche Y.S."/>
        </authorList>
    </citation>
    <scope>NUCLEOTIDE SEQUENCE [LARGE SCALE GENOMIC DNA]</scope>
    <source>
        <strain evidence="5 6">229E</strain>
    </source>
</reference>
<dbReference type="InterPro" id="IPR036390">
    <property type="entry name" value="WH_DNA-bd_sf"/>
</dbReference>
<dbReference type="SUPFAM" id="SSF48008">
    <property type="entry name" value="GntR ligand-binding domain-like"/>
    <property type="match status" value="1"/>
</dbReference>
<dbReference type="Gene3D" id="1.10.10.10">
    <property type="entry name" value="Winged helix-like DNA-binding domain superfamily/Winged helix DNA-binding domain"/>
    <property type="match status" value="1"/>
</dbReference>
<dbReference type="SUPFAM" id="SSF46785">
    <property type="entry name" value="Winged helix' DNA-binding domain"/>
    <property type="match status" value="1"/>
</dbReference>
<protein>
    <submittedName>
        <fullName evidence="5">GntR family transcriptional regulator</fullName>
    </submittedName>
</protein>
<dbReference type="EMBL" id="ASXJ01000140">
    <property type="protein sequence ID" value="ERM01711.1"/>
    <property type="molecule type" value="Genomic_DNA"/>
</dbReference>
<dbReference type="InterPro" id="IPR008920">
    <property type="entry name" value="TF_FadR/GntR_C"/>
</dbReference>
<dbReference type="PROSITE" id="PS50949">
    <property type="entry name" value="HTH_GNTR"/>
    <property type="match status" value="1"/>
</dbReference>
<dbReference type="InterPro" id="IPR011711">
    <property type="entry name" value="GntR_C"/>
</dbReference>
<dbReference type="Pfam" id="PF00392">
    <property type="entry name" value="GntR"/>
    <property type="match status" value="1"/>
</dbReference>
<dbReference type="Proteomes" id="UP000016842">
    <property type="component" value="Unassembled WGS sequence"/>
</dbReference>
<keyword evidence="1" id="KW-0805">Transcription regulation</keyword>
<sequence>MDGMEETNVRDRLTRSPANMPLATMDSWGSESLAEQAYRILERSIVTLELEPGTVVNERTLIELTGMGRTPMREAIQRLAWEGLVEVRPRSGIAIAAIDPKDFIKVLDAREGVERVLARDAARFGSPRDYERLEAAAAAMRQAIPDEDVALFLDADKAFDIVLGAAASNPPYAARIAAPLQSHSRRFWFRLRPSSGIAGSANAHATLIEAIVSRQPERASDTASELMAYLRTLAP</sequence>
<keyword evidence="2" id="KW-0238">DNA-binding</keyword>
<evidence type="ECO:0000256" key="3">
    <source>
        <dbReference type="ARBA" id="ARBA00023163"/>
    </source>
</evidence>
<dbReference type="InterPro" id="IPR036388">
    <property type="entry name" value="WH-like_DNA-bd_sf"/>
</dbReference>
<dbReference type="SMART" id="SM00345">
    <property type="entry name" value="HTH_GNTR"/>
    <property type="match status" value="1"/>
</dbReference>
<dbReference type="AlphaFoldDB" id="U4VG16"/>
<dbReference type="GO" id="GO:0003677">
    <property type="term" value="F:DNA binding"/>
    <property type="evidence" value="ECO:0007669"/>
    <property type="project" value="UniProtKB-KW"/>
</dbReference>
<dbReference type="PANTHER" id="PTHR43537:SF45">
    <property type="entry name" value="GNTR FAMILY REGULATORY PROTEIN"/>
    <property type="match status" value="1"/>
</dbReference>
<keyword evidence="3" id="KW-0804">Transcription</keyword>
<accession>U4VG16</accession>
<comment type="caution">
    <text evidence="5">The sequence shown here is derived from an EMBL/GenBank/DDBJ whole genome shotgun (WGS) entry which is preliminary data.</text>
</comment>
<dbReference type="SMART" id="SM00895">
    <property type="entry name" value="FCD"/>
    <property type="match status" value="1"/>
</dbReference>
<dbReference type="Pfam" id="PF07729">
    <property type="entry name" value="FCD"/>
    <property type="match status" value="1"/>
</dbReference>
<dbReference type="GO" id="GO:0003700">
    <property type="term" value="F:DNA-binding transcription factor activity"/>
    <property type="evidence" value="ECO:0007669"/>
    <property type="project" value="InterPro"/>
</dbReference>
<evidence type="ECO:0000313" key="5">
    <source>
        <dbReference type="EMBL" id="ERM01711.1"/>
    </source>
</evidence>
<name>U4VG16_9HYPH</name>
<proteinExistence type="predicted"/>
<dbReference type="PANTHER" id="PTHR43537">
    <property type="entry name" value="TRANSCRIPTIONAL REGULATOR, GNTR FAMILY"/>
    <property type="match status" value="1"/>
</dbReference>
<evidence type="ECO:0000256" key="2">
    <source>
        <dbReference type="ARBA" id="ARBA00023125"/>
    </source>
</evidence>